<evidence type="ECO:0000256" key="1">
    <source>
        <dbReference type="ARBA" id="ARBA00008857"/>
    </source>
</evidence>
<evidence type="ECO:0000259" key="4">
    <source>
        <dbReference type="Pfam" id="PF13356"/>
    </source>
</evidence>
<comment type="caution">
    <text evidence="5">The sequence shown here is derived from an EMBL/GenBank/DDBJ whole genome shotgun (WGS) entry which is preliminary data.</text>
</comment>
<evidence type="ECO:0000256" key="3">
    <source>
        <dbReference type="ARBA" id="ARBA00023125"/>
    </source>
</evidence>
<dbReference type="AlphaFoldDB" id="A0A0F3INP7"/>
<dbReference type="InterPro" id="IPR038488">
    <property type="entry name" value="Integrase_DNA-bd_sf"/>
</dbReference>
<protein>
    <recommendedName>
        <fullName evidence="4">Integrase DNA-binding domain-containing protein</fullName>
    </recommendedName>
</protein>
<organism evidence="5 6">
    <name type="scientific">Elstera litoralis</name>
    <dbReference type="NCBI Taxonomy" id="552518"/>
    <lineage>
        <taxon>Bacteria</taxon>
        <taxon>Pseudomonadati</taxon>
        <taxon>Pseudomonadota</taxon>
        <taxon>Alphaproteobacteria</taxon>
        <taxon>Rhodospirillales</taxon>
        <taxon>Rhodospirillaceae</taxon>
        <taxon>Elstera</taxon>
    </lineage>
</organism>
<dbReference type="Gene3D" id="1.10.150.130">
    <property type="match status" value="1"/>
</dbReference>
<feature type="domain" description="Integrase DNA-binding" evidence="4">
    <location>
        <begin position="2"/>
        <end position="50"/>
    </location>
</feature>
<dbReference type="Gene3D" id="3.30.160.390">
    <property type="entry name" value="Integrase, DNA-binding domain"/>
    <property type="match status" value="1"/>
</dbReference>
<dbReference type="GO" id="GO:0003677">
    <property type="term" value="F:DNA binding"/>
    <property type="evidence" value="ECO:0007669"/>
    <property type="project" value="UniProtKB-KW"/>
</dbReference>
<dbReference type="EMBL" id="LAJY01000752">
    <property type="protein sequence ID" value="KJV08163.1"/>
    <property type="molecule type" value="Genomic_DNA"/>
</dbReference>
<comment type="similarity">
    <text evidence="1">Belongs to the 'phage' integrase family.</text>
</comment>
<dbReference type="InterPro" id="IPR010998">
    <property type="entry name" value="Integrase_recombinase_N"/>
</dbReference>
<accession>A0A0F3INP7</accession>
<keyword evidence="3" id="KW-0238">DNA-binding</keyword>
<dbReference type="InterPro" id="IPR050808">
    <property type="entry name" value="Phage_Integrase"/>
</dbReference>
<dbReference type="PANTHER" id="PTHR30629:SF2">
    <property type="entry name" value="PROPHAGE INTEGRASE INTS-RELATED"/>
    <property type="match status" value="1"/>
</dbReference>
<keyword evidence="2" id="KW-0229">DNA integration</keyword>
<dbReference type="GO" id="GO:0015074">
    <property type="term" value="P:DNA integration"/>
    <property type="evidence" value="ECO:0007669"/>
    <property type="project" value="UniProtKB-KW"/>
</dbReference>
<dbReference type="InterPro" id="IPR025166">
    <property type="entry name" value="Integrase_DNA_bind_dom"/>
</dbReference>
<reference evidence="5 6" key="1">
    <citation type="submission" date="2015-03" db="EMBL/GenBank/DDBJ databases">
        <title>Draft genome sequence of Elstera litoralis.</title>
        <authorList>
            <person name="Rahalkar M.C."/>
            <person name="Dhakephalkar P.K."/>
            <person name="Pore S.D."/>
            <person name="Arora P."/>
            <person name="Kapse N.G."/>
            <person name="Pandit P.S."/>
        </authorList>
    </citation>
    <scope>NUCLEOTIDE SEQUENCE [LARGE SCALE GENOMIC DNA]</scope>
    <source>
        <strain evidence="5 6">Dia-1</strain>
    </source>
</reference>
<gene>
    <name evidence="5" type="ORF">VZ95_19540</name>
</gene>
<evidence type="ECO:0000256" key="2">
    <source>
        <dbReference type="ARBA" id="ARBA00022908"/>
    </source>
</evidence>
<evidence type="ECO:0000313" key="5">
    <source>
        <dbReference type="EMBL" id="KJV08163.1"/>
    </source>
</evidence>
<keyword evidence="6" id="KW-1185">Reference proteome</keyword>
<name>A0A0F3INP7_9PROT</name>
<proteinExistence type="inferred from homology"/>
<evidence type="ECO:0000313" key="6">
    <source>
        <dbReference type="Proteomes" id="UP000033774"/>
    </source>
</evidence>
<dbReference type="Proteomes" id="UP000033774">
    <property type="component" value="Unassembled WGS sequence"/>
</dbReference>
<dbReference type="PANTHER" id="PTHR30629">
    <property type="entry name" value="PROPHAGE INTEGRASE"/>
    <property type="match status" value="1"/>
</dbReference>
<dbReference type="Pfam" id="PF13356">
    <property type="entry name" value="Arm-DNA-bind_3"/>
    <property type="match status" value="1"/>
</dbReference>
<sequence length="157" mass="17762">MLKYSFDGKARWFTIGKFGAPWTVENARAEARRLTGRIAEGVDPMAEKHSAKIERKQAFTIGELCDRYMEAAEAGLILTRLNRPKKASTLEIDTGRIKRHIKPLIGGLPVKDVDQPTVRRMISDSGIKDAASPRAMCIVPMLRLLQRLKRCRTAWRT</sequence>